<evidence type="ECO:0000313" key="2">
    <source>
        <dbReference type="EMBL" id="KAK1308989.1"/>
    </source>
</evidence>
<organism evidence="2 3">
    <name type="scientific">Acorus calamus</name>
    <name type="common">Sweet flag</name>
    <dbReference type="NCBI Taxonomy" id="4465"/>
    <lineage>
        <taxon>Eukaryota</taxon>
        <taxon>Viridiplantae</taxon>
        <taxon>Streptophyta</taxon>
        <taxon>Embryophyta</taxon>
        <taxon>Tracheophyta</taxon>
        <taxon>Spermatophyta</taxon>
        <taxon>Magnoliopsida</taxon>
        <taxon>Liliopsida</taxon>
        <taxon>Acoraceae</taxon>
        <taxon>Acorus</taxon>
    </lineage>
</organism>
<keyword evidence="1" id="KW-0472">Membrane</keyword>
<dbReference type="Gene3D" id="1.20.1250.20">
    <property type="entry name" value="MFS general substrate transporter like domains"/>
    <property type="match status" value="1"/>
</dbReference>
<gene>
    <name evidence="2" type="primary">PHT1-12</name>
    <name evidence="2" type="ORF">QJS10_CPA09g01979</name>
</gene>
<sequence>MRVVRSCGSDIQTSCSGTVPEADYVWRIILMFGQIPAAIMYYWRMKMPETAHCIFLVAKNACQASSDMAKVLQVEIEAAQAKVEALTTA</sequence>
<protein>
    <submittedName>
        <fullName evidence="2">Inorganic phosphate transporter 1-12</fullName>
    </submittedName>
</protein>
<feature type="transmembrane region" description="Helical" evidence="1">
    <location>
        <begin position="24"/>
        <end position="43"/>
    </location>
</feature>
<dbReference type="InterPro" id="IPR036259">
    <property type="entry name" value="MFS_trans_sf"/>
</dbReference>
<proteinExistence type="predicted"/>
<reference evidence="2" key="2">
    <citation type="submission" date="2023-06" db="EMBL/GenBank/DDBJ databases">
        <authorList>
            <person name="Ma L."/>
            <person name="Liu K.-W."/>
            <person name="Li Z."/>
            <person name="Hsiao Y.-Y."/>
            <person name="Qi Y."/>
            <person name="Fu T."/>
            <person name="Tang G."/>
            <person name="Zhang D."/>
            <person name="Sun W.-H."/>
            <person name="Liu D.-K."/>
            <person name="Li Y."/>
            <person name="Chen G.-Z."/>
            <person name="Liu X.-D."/>
            <person name="Liao X.-Y."/>
            <person name="Jiang Y.-T."/>
            <person name="Yu X."/>
            <person name="Hao Y."/>
            <person name="Huang J."/>
            <person name="Zhao X.-W."/>
            <person name="Ke S."/>
            <person name="Chen Y.-Y."/>
            <person name="Wu W.-L."/>
            <person name="Hsu J.-L."/>
            <person name="Lin Y.-F."/>
            <person name="Huang M.-D."/>
            <person name="Li C.-Y."/>
            <person name="Huang L."/>
            <person name="Wang Z.-W."/>
            <person name="Zhao X."/>
            <person name="Zhong W.-Y."/>
            <person name="Peng D.-H."/>
            <person name="Ahmad S."/>
            <person name="Lan S."/>
            <person name="Zhang J.-S."/>
            <person name="Tsai W.-C."/>
            <person name="Van De Peer Y."/>
            <person name="Liu Z.-J."/>
        </authorList>
    </citation>
    <scope>NUCLEOTIDE SEQUENCE</scope>
    <source>
        <strain evidence="2">CP</strain>
        <tissue evidence="2">Leaves</tissue>
    </source>
</reference>
<accession>A0AAV9E6R1</accession>
<dbReference type="AlphaFoldDB" id="A0AAV9E6R1"/>
<reference evidence="2" key="1">
    <citation type="journal article" date="2023" name="Nat. Commun.">
        <title>Diploid and tetraploid genomes of Acorus and the evolution of monocots.</title>
        <authorList>
            <person name="Ma L."/>
            <person name="Liu K.W."/>
            <person name="Li Z."/>
            <person name="Hsiao Y.Y."/>
            <person name="Qi Y."/>
            <person name="Fu T."/>
            <person name="Tang G.D."/>
            <person name="Zhang D."/>
            <person name="Sun W.H."/>
            <person name="Liu D.K."/>
            <person name="Li Y."/>
            <person name="Chen G.Z."/>
            <person name="Liu X.D."/>
            <person name="Liao X.Y."/>
            <person name="Jiang Y.T."/>
            <person name="Yu X."/>
            <person name="Hao Y."/>
            <person name="Huang J."/>
            <person name="Zhao X.W."/>
            <person name="Ke S."/>
            <person name="Chen Y.Y."/>
            <person name="Wu W.L."/>
            <person name="Hsu J.L."/>
            <person name="Lin Y.F."/>
            <person name="Huang M.D."/>
            <person name="Li C.Y."/>
            <person name="Huang L."/>
            <person name="Wang Z.W."/>
            <person name="Zhao X."/>
            <person name="Zhong W.Y."/>
            <person name="Peng D.H."/>
            <person name="Ahmad S."/>
            <person name="Lan S."/>
            <person name="Zhang J.S."/>
            <person name="Tsai W.C."/>
            <person name="Van de Peer Y."/>
            <person name="Liu Z.J."/>
        </authorList>
    </citation>
    <scope>NUCLEOTIDE SEQUENCE</scope>
    <source>
        <strain evidence="2">CP</strain>
    </source>
</reference>
<keyword evidence="1" id="KW-1133">Transmembrane helix</keyword>
<name>A0AAV9E6R1_ACOCL</name>
<evidence type="ECO:0000256" key="1">
    <source>
        <dbReference type="SAM" id="Phobius"/>
    </source>
</evidence>
<dbReference type="EMBL" id="JAUJYO010000009">
    <property type="protein sequence ID" value="KAK1308989.1"/>
    <property type="molecule type" value="Genomic_DNA"/>
</dbReference>
<evidence type="ECO:0000313" key="3">
    <source>
        <dbReference type="Proteomes" id="UP001180020"/>
    </source>
</evidence>
<keyword evidence="1" id="KW-0812">Transmembrane</keyword>
<dbReference type="Proteomes" id="UP001180020">
    <property type="component" value="Unassembled WGS sequence"/>
</dbReference>
<comment type="caution">
    <text evidence="2">The sequence shown here is derived from an EMBL/GenBank/DDBJ whole genome shotgun (WGS) entry which is preliminary data.</text>
</comment>
<keyword evidence="3" id="KW-1185">Reference proteome</keyword>